<evidence type="ECO:0000256" key="2">
    <source>
        <dbReference type="ARBA" id="ARBA00009810"/>
    </source>
</evidence>
<keyword evidence="3 12" id="KW-0813">Transport</keyword>
<evidence type="ECO:0000256" key="1">
    <source>
        <dbReference type="ARBA" id="ARBA00004571"/>
    </source>
</evidence>
<dbReference type="PROSITE" id="PS51257">
    <property type="entry name" value="PROKAR_LIPOPROTEIN"/>
    <property type="match status" value="1"/>
</dbReference>
<evidence type="ECO:0000256" key="10">
    <source>
        <dbReference type="ARBA" id="ARBA00023170"/>
    </source>
</evidence>
<keyword evidence="11 12" id="KW-0998">Cell outer membrane</keyword>
<dbReference type="InterPro" id="IPR036942">
    <property type="entry name" value="Beta-barrel_TonB_sf"/>
</dbReference>
<sequence>MYDMNVKLKRSTMQCALALPALCGGVVLSAGTACAETTLKEVVVTASGYEQQIKEAPASISVITREQLEKQPFANLQDAVSHLEGVSIVGGDNNSKDISIRGMPGEYTLILVDGKRQGTRETSSRGTGGIQSSLIPPLAAIERIEVVRGPMSSLYGSDAIGGVINIITRKVPKTWGGALNASTILQGRSNLGNEYQGDFYLAGPIKDDVVGLQLYGNLNTREEDRVVDGTAQTDTRALTAKLGIKPASNQDITLEAGHKALKRTYTPGKSLATDDSQTISEDTRTHWAATHDGRWAFGNTGVSLYQEIGKTSSKTAGPAGPEAALASPKITNTILDAQATLPFTTNILKVGGQYTHNQLDGTAAESPTRIGKTTLNYVNPGSITRKSWALFAEDEYFLTSKLSLTGGLRLDHDDKYGQHFNPRAYAVYQLSPTLTLRGGVAKAFRAPNLRQSSAGYVMSSGGPTSMPGVLYGNPDLKAETSVNQEIGLRYDGPDGLSGSVTVFNNDFKDKIVSDYAGRNDPLTGLPLYTYNNIAKVNIRGVEFGATVPLSNAWKLSGNYTYTDSKRESDGETAFNGSSLKGQPLDKTPKHAANLKLDWQPSDAVSSFARVNYVSEQFWAAYRNGGAGVRTRPATTTFDLGTSYVVNKMLTLNASLLNVTDKVVDVDRRPRATIKGNWLVDEGRRLWLGMNARF</sequence>
<proteinExistence type="inferred from homology"/>
<dbReference type="PROSITE" id="PS52016">
    <property type="entry name" value="TONB_DEPENDENT_REC_3"/>
    <property type="match status" value="1"/>
</dbReference>
<keyword evidence="8 13" id="KW-0798">TonB box</keyword>
<evidence type="ECO:0000259" key="16">
    <source>
        <dbReference type="Pfam" id="PF00593"/>
    </source>
</evidence>
<feature type="region of interest" description="Disordered" evidence="14">
    <location>
        <begin position="562"/>
        <end position="586"/>
    </location>
</feature>
<keyword evidence="9 12" id="KW-0472">Membrane</keyword>
<evidence type="ECO:0000256" key="12">
    <source>
        <dbReference type="PROSITE-ProRule" id="PRU01360"/>
    </source>
</evidence>
<feature type="domain" description="TonB-dependent receptor plug" evidence="17">
    <location>
        <begin position="53"/>
        <end position="163"/>
    </location>
</feature>
<feature type="domain" description="TonB-dependent receptor-like beta-barrel" evidence="16">
    <location>
        <begin position="264"/>
        <end position="658"/>
    </location>
</feature>
<dbReference type="Gene3D" id="2.170.130.10">
    <property type="entry name" value="TonB-dependent receptor, plug domain"/>
    <property type="match status" value="1"/>
</dbReference>
<dbReference type="PANTHER" id="PTHR30069:SF53">
    <property type="entry name" value="COLICIN I RECEPTOR-RELATED"/>
    <property type="match status" value="1"/>
</dbReference>
<evidence type="ECO:0000256" key="11">
    <source>
        <dbReference type="ARBA" id="ARBA00023237"/>
    </source>
</evidence>
<keyword evidence="4 12" id="KW-1134">Transmembrane beta strand</keyword>
<dbReference type="Pfam" id="PF07715">
    <property type="entry name" value="Plug"/>
    <property type="match status" value="1"/>
</dbReference>
<name>A0A0A1F8B7_9BURK</name>
<dbReference type="PANTHER" id="PTHR30069">
    <property type="entry name" value="TONB-DEPENDENT OUTER MEMBRANE RECEPTOR"/>
    <property type="match status" value="1"/>
</dbReference>
<dbReference type="KEGG" id="care:LT85_1815"/>
<dbReference type="STRING" id="279058.LT85_1815"/>
<dbReference type="GO" id="GO:0044718">
    <property type="term" value="P:siderophore transmembrane transport"/>
    <property type="evidence" value="ECO:0007669"/>
    <property type="project" value="TreeGrafter"/>
</dbReference>
<evidence type="ECO:0000256" key="14">
    <source>
        <dbReference type="SAM" id="MobiDB-lite"/>
    </source>
</evidence>
<protein>
    <submittedName>
        <fullName evidence="18">TonB-dependent receptor</fullName>
    </submittedName>
</protein>
<evidence type="ECO:0000313" key="19">
    <source>
        <dbReference type="Proteomes" id="UP000030302"/>
    </source>
</evidence>
<dbReference type="Gene3D" id="2.40.170.20">
    <property type="entry name" value="TonB-dependent receptor, beta-barrel domain"/>
    <property type="match status" value="1"/>
</dbReference>
<dbReference type="Pfam" id="PF00593">
    <property type="entry name" value="TonB_dep_Rec_b-barrel"/>
    <property type="match status" value="1"/>
</dbReference>
<dbReference type="Proteomes" id="UP000030302">
    <property type="component" value="Chromosome"/>
</dbReference>
<comment type="similarity">
    <text evidence="2 12 13">Belongs to the TonB-dependent receptor family.</text>
</comment>
<evidence type="ECO:0000256" key="9">
    <source>
        <dbReference type="ARBA" id="ARBA00023136"/>
    </source>
</evidence>
<evidence type="ECO:0000256" key="7">
    <source>
        <dbReference type="ARBA" id="ARBA00023065"/>
    </source>
</evidence>
<feature type="signal peptide" evidence="15">
    <location>
        <begin position="1"/>
        <end position="35"/>
    </location>
</feature>
<keyword evidence="7" id="KW-0406">Ion transport</keyword>
<evidence type="ECO:0000256" key="4">
    <source>
        <dbReference type="ARBA" id="ARBA00022452"/>
    </source>
</evidence>
<evidence type="ECO:0000256" key="15">
    <source>
        <dbReference type="SAM" id="SignalP"/>
    </source>
</evidence>
<keyword evidence="6 15" id="KW-0732">Signal</keyword>
<dbReference type="InterPro" id="IPR012910">
    <property type="entry name" value="Plug_dom"/>
</dbReference>
<evidence type="ECO:0000256" key="6">
    <source>
        <dbReference type="ARBA" id="ARBA00022729"/>
    </source>
</evidence>
<dbReference type="InterPro" id="IPR000531">
    <property type="entry name" value="Beta-barrel_TonB"/>
</dbReference>
<keyword evidence="19" id="KW-1185">Reference proteome</keyword>
<evidence type="ECO:0000256" key="5">
    <source>
        <dbReference type="ARBA" id="ARBA00022692"/>
    </source>
</evidence>
<dbReference type="GO" id="GO:0009279">
    <property type="term" value="C:cell outer membrane"/>
    <property type="evidence" value="ECO:0007669"/>
    <property type="project" value="UniProtKB-SubCell"/>
</dbReference>
<dbReference type="SUPFAM" id="SSF56935">
    <property type="entry name" value="Porins"/>
    <property type="match status" value="1"/>
</dbReference>
<comment type="subcellular location">
    <subcellularLocation>
        <location evidence="1 12">Cell outer membrane</location>
        <topology evidence="1 12">Multi-pass membrane protein</topology>
    </subcellularLocation>
</comment>
<reference evidence="19" key="1">
    <citation type="journal article" date="2014" name="Soil Biol. Biochem.">
        <title>Structure and function of bacterial communities in ageing soils: Insights from the Mendocino ecological staircase.</title>
        <authorList>
            <person name="Uroz S."/>
            <person name="Tech J.J."/>
            <person name="Sawaya N.A."/>
            <person name="Frey-Klett P."/>
            <person name="Leveau J.H.J."/>
        </authorList>
    </citation>
    <scope>NUCLEOTIDE SEQUENCE [LARGE SCALE GENOMIC DNA]</scope>
    <source>
        <strain evidence="19">Cal35</strain>
    </source>
</reference>
<evidence type="ECO:0000256" key="13">
    <source>
        <dbReference type="RuleBase" id="RU003357"/>
    </source>
</evidence>
<dbReference type="HOGENOM" id="CLU_008287_18_2_4"/>
<dbReference type="InterPro" id="IPR037066">
    <property type="entry name" value="Plug_dom_sf"/>
</dbReference>
<dbReference type="InterPro" id="IPR039426">
    <property type="entry name" value="TonB-dep_rcpt-like"/>
</dbReference>
<dbReference type="CDD" id="cd01347">
    <property type="entry name" value="ligand_gated_channel"/>
    <property type="match status" value="1"/>
</dbReference>
<evidence type="ECO:0000256" key="3">
    <source>
        <dbReference type="ARBA" id="ARBA00022448"/>
    </source>
</evidence>
<evidence type="ECO:0000259" key="17">
    <source>
        <dbReference type="Pfam" id="PF07715"/>
    </source>
</evidence>
<accession>A0A0A1F8B7</accession>
<evidence type="ECO:0000313" key="18">
    <source>
        <dbReference type="EMBL" id="AIY40973.1"/>
    </source>
</evidence>
<gene>
    <name evidence="18" type="ORF">LT85_1815</name>
</gene>
<organism evidence="18 19">
    <name type="scientific">Collimonas arenae</name>
    <dbReference type="NCBI Taxonomy" id="279058"/>
    <lineage>
        <taxon>Bacteria</taxon>
        <taxon>Pseudomonadati</taxon>
        <taxon>Pseudomonadota</taxon>
        <taxon>Betaproteobacteria</taxon>
        <taxon>Burkholderiales</taxon>
        <taxon>Oxalobacteraceae</taxon>
        <taxon>Collimonas</taxon>
    </lineage>
</organism>
<dbReference type="AlphaFoldDB" id="A0A0A1F8B7"/>
<feature type="chain" id="PRO_5001974059" evidence="15">
    <location>
        <begin position="36"/>
        <end position="693"/>
    </location>
</feature>
<keyword evidence="5 12" id="KW-0812">Transmembrane</keyword>
<keyword evidence="10 18" id="KW-0675">Receptor</keyword>
<dbReference type="EMBL" id="CP009962">
    <property type="protein sequence ID" value="AIY40973.1"/>
    <property type="molecule type" value="Genomic_DNA"/>
</dbReference>
<evidence type="ECO:0000256" key="8">
    <source>
        <dbReference type="ARBA" id="ARBA00023077"/>
    </source>
</evidence>
<dbReference type="GO" id="GO:0015344">
    <property type="term" value="F:siderophore uptake transmembrane transporter activity"/>
    <property type="evidence" value="ECO:0007669"/>
    <property type="project" value="TreeGrafter"/>
</dbReference>